<gene>
    <name evidence="11" type="ORF">EV384_5590</name>
</gene>
<feature type="region of interest" description="Disordered" evidence="7">
    <location>
        <begin position="527"/>
        <end position="560"/>
    </location>
</feature>
<reference evidence="11 12" key="1">
    <citation type="submission" date="2019-02" db="EMBL/GenBank/DDBJ databases">
        <title>Sequencing the genomes of 1000 actinobacteria strains.</title>
        <authorList>
            <person name="Klenk H.-P."/>
        </authorList>
    </citation>
    <scope>NUCLEOTIDE SEQUENCE [LARGE SCALE GENOMIC DNA]</scope>
    <source>
        <strain evidence="11 12">DSM 45612</strain>
    </source>
</reference>
<dbReference type="CDD" id="cd16917">
    <property type="entry name" value="HATPase_UhpB-NarQ-NarX-like"/>
    <property type="match status" value="1"/>
</dbReference>
<keyword evidence="3" id="KW-0808">Transferase</keyword>
<feature type="coiled-coil region" evidence="6">
    <location>
        <begin position="318"/>
        <end position="345"/>
    </location>
</feature>
<evidence type="ECO:0000313" key="12">
    <source>
        <dbReference type="Proteomes" id="UP000294114"/>
    </source>
</evidence>
<dbReference type="Proteomes" id="UP000294114">
    <property type="component" value="Unassembled WGS sequence"/>
</dbReference>
<keyword evidence="8" id="KW-1133">Transmembrane helix</keyword>
<comment type="catalytic activity">
    <reaction evidence="1">
        <text>ATP + protein L-histidine = ADP + protein N-phospho-L-histidine.</text>
        <dbReference type="EC" id="2.7.13.3"/>
    </reaction>
</comment>
<dbReference type="Gene3D" id="3.30.565.10">
    <property type="entry name" value="Histidine kinase-like ATPase, C-terminal domain"/>
    <property type="match status" value="1"/>
</dbReference>
<evidence type="ECO:0000313" key="11">
    <source>
        <dbReference type="EMBL" id="RZU76884.1"/>
    </source>
</evidence>
<dbReference type="EMBL" id="SHLD01000001">
    <property type="protein sequence ID" value="RZU76884.1"/>
    <property type="molecule type" value="Genomic_DNA"/>
</dbReference>
<dbReference type="InterPro" id="IPR036890">
    <property type="entry name" value="HATPase_C_sf"/>
</dbReference>
<keyword evidence="4 11" id="KW-0418">Kinase</keyword>
<keyword evidence="12" id="KW-1185">Reference proteome</keyword>
<feature type="transmembrane region" description="Helical" evidence="8">
    <location>
        <begin position="71"/>
        <end position="87"/>
    </location>
</feature>
<proteinExistence type="predicted"/>
<evidence type="ECO:0000256" key="1">
    <source>
        <dbReference type="ARBA" id="ARBA00000085"/>
    </source>
</evidence>
<keyword evidence="6" id="KW-0175">Coiled coil</keyword>
<keyword evidence="5" id="KW-0902">Two-component regulatory system</keyword>
<feature type="transmembrane region" description="Helical" evidence="8">
    <location>
        <begin position="154"/>
        <end position="174"/>
    </location>
</feature>
<dbReference type="AlphaFoldDB" id="A0A4Q8BFY0"/>
<organism evidence="11 12">
    <name type="scientific">Micromonospora kangleipakensis</name>
    <dbReference type="NCBI Taxonomy" id="1077942"/>
    <lineage>
        <taxon>Bacteria</taxon>
        <taxon>Bacillati</taxon>
        <taxon>Actinomycetota</taxon>
        <taxon>Actinomycetes</taxon>
        <taxon>Micromonosporales</taxon>
        <taxon>Micromonosporaceae</taxon>
        <taxon>Micromonospora</taxon>
    </lineage>
</organism>
<dbReference type="InterPro" id="IPR003594">
    <property type="entry name" value="HATPase_dom"/>
</dbReference>
<sequence length="560" mass="55206">MRAARLTGCAAAAVAVAVAVLSVAAVRADLAAASSVPADLPAVLSAGLDVAVGLAFALAALAAAGSAAQRLLVVGTGAAWLAGSVLAEARSLHQGLLACALLAFPVGRIRGAARLPLVAAAAATALQLVPQAGVAALFATVAVVAWARPRPVRAAFPAAAGALLAAVLLFAWWGGQAPQRSPVPPLVAYEAALLAVAAGFVAATRAPERLADAAVHATEHLGAQADAGTGVPGLRIVLAELLGDPDLRIDVWDPAARCYADPLTGAERPSAAMEALDVPLDGAPAARVVSTASALADPGTAAAVRTAVGLTVANQRLREAHERRVEELRASRRRLLAAADRERDRAAAALRTDVIADLDRAAAALEGRAAGGEGAQVRALIDGAVAFIATAASDVRRIVGGAPPSALGAGRLRDAVGALAAAAPVPVSVDVDPVFAAGATAETALFYVCSEALTNVAKHAGASRAWIRLRRADGRLVLEVGDDGRGGADPHGSGLQGLADRLAAHGGRLSVVSPAGGGTVVTATVAVSPADGSPAGPSTAPAPAPAPPTPSGAPPPATAR</sequence>
<dbReference type="Pfam" id="PF02518">
    <property type="entry name" value="HATPase_c"/>
    <property type="match status" value="1"/>
</dbReference>
<keyword evidence="8" id="KW-0812">Transmembrane</keyword>
<keyword evidence="9" id="KW-0732">Signal</keyword>
<dbReference type="InterPro" id="IPR050482">
    <property type="entry name" value="Sensor_HK_TwoCompSys"/>
</dbReference>
<evidence type="ECO:0000256" key="8">
    <source>
        <dbReference type="SAM" id="Phobius"/>
    </source>
</evidence>
<evidence type="ECO:0000256" key="6">
    <source>
        <dbReference type="SAM" id="Coils"/>
    </source>
</evidence>
<comment type="caution">
    <text evidence="11">The sequence shown here is derived from an EMBL/GenBank/DDBJ whole genome shotgun (WGS) entry which is preliminary data.</text>
</comment>
<evidence type="ECO:0000256" key="5">
    <source>
        <dbReference type="ARBA" id="ARBA00023012"/>
    </source>
</evidence>
<dbReference type="PANTHER" id="PTHR24421">
    <property type="entry name" value="NITRATE/NITRITE SENSOR PROTEIN NARX-RELATED"/>
    <property type="match status" value="1"/>
</dbReference>
<name>A0A4Q8BFY0_9ACTN</name>
<dbReference type="PANTHER" id="PTHR24421:SF10">
    <property type="entry name" value="NITRATE_NITRITE SENSOR PROTEIN NARQ"/>
    <property type="match status" value="1"/>
</dbReference>
<feature type="chain" id="PRO_5039728777" description="histidine kinase" evidence="9">
    <location>
        <begin position="25"/>
        <end position="560"/>
    </location>
</feature>
<evidence type="ECO:0000256" key="3">
    <source>
        <dbReference type="ARBA" id="ARBA00022679"/>
    </source>
</evidence>
<dbReference type="OrthoDB" id="144293at2"/>
<evidence type="ECO:0000256" key="2">
    <source>
        <dbReference type="ARBA" id="ARBA00012438"/>
    </source>
</evidence>
<dbReference type="EC" id="2.7.13.3" evidence="2"/>
<protein>
    <recommendedName>
        <fullName evidence="2">histidine kinase</fullName>
        <ecNumber evidence="2">2.7.13.3</ecNumber>
    </recommendedName>
</protein>
<feature type="transmembrane region" description="Helical" evidence="8">
    <location>
        <begin position="43"/>
        <end position="64"/>
    </location>
</feature>
<feature type="domain" description="Histidine kinase/HSP90-like ATPase" evidence="10">
    <location>
        <begin position="442"/>
        <end position="526"/>
    </location>
</feature>
<evidence type="ECO:0000256" key="9">
    <source>
        <dbReference type="SAM" id="SignalP"/>
    </source>
</evidence>
<evidence type="ECO:0000256" key="4">
    <source>
        <dbReference type="ARBA" id="ARBA00022777"/>
    </source>
</evidence>
<dbReference type="SUPFAM" id="SSF55874">
    <property type="entry name" value="ATPase domain of HSP90 chaperone/DNA topoisomerase II/histidine kinase"/>
    <property type="match status" value="1"/>
</dbReference>
<accession>A0A4Q8BFY0</accession>
<keyword evidence="8" id="KW-0472">Membrane</keyword>
<dbReference type="RefSeq" id="WP_130337841.1">
    <property type="nucleotide sequence ID" value="NZ_SHLD01000001.1"/>
</dbReference>
<feature type="signal peptide" evidence="9">
    <location>
        <begin position="1"/>
        <end position="24"/>
    </location>
</feature>
<dbReference type="GO" id="GO:0000160">
    <property type="term" value="P:phosphorelay signal transduction system"/>
    <property type="evidence" value="ECO:0007669"/>
    <property type="project" value="UniProtKB-KW"/>
</dbReference>
<evidence type="ECO:0000259" key="10">
    <source>
        <dbReference type="Pfam" id="PF02518"/>
    </source>
</evidence>
<feature type="transmembrane region" description="Helical" evidence="8">
    <location>
        <begin position="128"/>
        <end position="147"/>
    </location>
</feature>
<feature type="compositionally biased region" description="Low complexity" evidence="7">
    <location>
        <begin position="527"/>
        <end position="539"/>
    </location>
</feature>
<feature type="compositionally biased region" description="Pro residues" evidence="7">
    <location>
        <begin position="540"/>
        <end position="560"/>
    </location>
</feature>
<dbReference type="GO" id="GO:0004673">
    <property type="term" value="F:protein histidine kinase activity"/>
    <property type="evidence" value="ECO:0007669"/>
    <property type="project" value="UniProtKB-EC"/>
</dbReference>
<evidence type="ECO:0000256" key="7">
    <source>
        <dbReference type="SAM" id="MobiDB-lite"/>
    </source>
</evidence>